<dbReference type="RefSeq" id="WP_108188269.1">
    <property type="nucleotide sequence ID" value="NZ_PIFK01000065.1"/>
</dbReference>
<comment type="caution">
    <text evidence="2">The sequence shown here is derived from an EMBL/GenBank/DDBJ whole genome shotgun (WGS) entry which is preliminary data.</text>
</comment>
<dbReference type="Proteomes" id="UP000244197">
    <property type="component" value="Unassembled WGS sequence"/>
</dbReference>
<proteinExistence type="predicted"/>
<gene>
    <name evidence="2" type="ORF">CWO07_22330</name>
</gene>
<evidence type="ECO:0000313" key="3">
    <source>
        <dbReference type="Proteomes" id="UP000244197"/>
    </source>
</evidence>
<dbReference type="InterPro" id="IPR053172">
    <property type="entry name" value="Tn903_transposase"/>
</dbReference>
<name>A0A2T5EPR0_VIBSP</name>
<dbReference type="NCBIfam" id="NF033579">
    <property type="entry name" value="transpos_IS5_2"/>
    <property type="match status" value="1"/>
</dbReference>
<protein>
    <submittedName>
        <fullName evidence="2">IS5/IS1182 family transposase</fullName>
    </submittedName>
</protein>
<organism evidence="2 3">
    <name type="scientific">Vibrio splendidus</name>
    <dbReference type="NCBI Taxonomy" id="29497"/>
    <lineage>
        <taxon>Bacteria</taxon>
        <taxon>Pseudomonadati</taxon>
        <taxon>Pseudomonadota</taxon>
        <taxon>Gammaproteobacteria</taxon>
        <taxon>Vibrionales</taxon>
        <taxon>Vibrionaceae</taxon>
        <taxon>Vibrio</taxon>
    </lineage>
</organism>
<dbReference type="InterPro" id="IPR025668">
    <property type="entry name" value="Tnp_DDE_dom"/>
</dbReference>
<dbReference type="Pfam" id="PF13737">
    <property type="entry name" value="DDE_Tnp_1_5"/>
    <property type="match status" value="1"/>
</dbReference>
<evidence type="ECO:0000313" key="2">
    <source>
        <dbReference type="EMBL" id="PTP24054.1"/>
    </source>
</evidence>
<feature type="domain" description="Transposase DDE" evidence="1">
    <location>
        <begin position="19"/>
        <end position="129"/>
    </location>
</feature>
<dbReference type="AlphaFoldDB" id="A0A2T5EPR0"/>
<sequence length="153" mass="17724">MPKPRYKTTNWKQYNRSLINRGSLTFWIDEEAISGWAQSKQNKRGRPRRFSDLAITTALMVKRVFSMPLRALQGFIDSIFRLAHVPLSCPHYTCISRRAKQVEVSFKTKTRGAIQHLAIDATGLKVYGEGEWKVKKHGTDGKRRVWRKLHIAV</sequence>
<accession>A0A2T5EPR0</accession>
<dbReference type="EMBL" id="PIFK01000065">
    <property type="protein sequence ID" value="PTP24054.1"/>
    <property type="molecule type" value="Genomic_DNA"/>
</dbReference>
<dbReference type="PANTHER" id="PTHR34631:SF3">
    <property type="entry name" value="ISSOD12 TRANSPOSASE TNPA_ISSOD12"/>
    <property type="match status" value="1"/>
</dbReference>
<feature type="non-terminal residue" evidence="2">
    <location>
        <position position="153"/>
    </location>
</feature>
<reference evidence="2 3" key="1">
    <citation type="submission" date="2017-11" db="EMBL/GenBank/DDBJ databases">
        <title>Population delineation of vibrios coincides with oyster pathogenicity.</title>
        <authorList>
            <person name="Bruto M."/>
            <person name="Labreuche Y."/>
            <person name="James A."/>
            <person name="Piel D."/>
            <person name="Chenivesse S."/>
            <person name="Petton B."/>
            <person name="Polz M.F."/>
            <person name="Le Roux F."/>
        </authorList>
    </citation>
    <scope>NUCLEOTIDE SEQUENCE [LARGE SCALE GENOMIC DNA]</scope>
    <source>
        <strain evidence="2 3">FF_144</strain>
    </source>
</reference>
<dbReference type="InterPro" id="IPR053520">
    <property type="entry name" value="Transposase_Tn903"/>
</dbReference>
<dbReference type="PANTHER" id="PTHR34631">
    <property type="match status" value="1"/>
</dbReference>
<evidence type="ECO:0000259" key="1">
    <source>
        <dbReference type="Pfam" id="PF13737"/>
    </source>
</evidence>